<feature type="compositionally biased region" description="Basic and acidic residues" evidence="1">
    <location>
        <begin position="271"/>
        <end position="280"/>
    </location>
</feature>
<feature type="compositionally biased region" description="Low complexity" evidence="1">
    <location>
        <begin position="75"/>
        <end position="86"/>
    </location>
</feature>
<dbReference type="EMBL" id="AJWK01012206">
    <property type="status" value="NOT_ANNOTATED_CDS"/>
    <property type="molecule type" value="Genomic_DNA"/>
</dbReference>
<dbReference type="EnsemblMetazoa" id="LLOJ003834-RA">
    <property type="protein sequence ID" value="LLOJ003834-PA"/>
    <property type="gene ID" value="LLOJ003834"/>
</dbReference>
<proteinExistence type="predicted"/>
<reference evidence="4" key="1">
    <citation type="submission" date="2012-05" db="EMBL/GenBank/DDBJ databases">
        <title>Whole Genome Assembly of Lutzomyia longipalpis.</title>
        <authorList>
            <person name="Richards S."/>
            <person name="Qu C."/>
            <person name="Dillon R."/>
            <person name="Worley K."/>
            <person name="Scherer S."/>
            <person name="Batterton M."/>
            <person name="Taylor A."/>
            <person name="Hawes A."/>
            <person name="Hernandez B."/>
            <person name="Kovar C."/>
            <person name="Mandapat C."/>
            <person name="Pham C."/>
            <person name="Qu C."/>
            <person name="Jing C."/>
            <person name="Bess C."/>
            <person name="Bandaranaike D."/>
            <person name="Ngo D."/>
            <person name="Ongeri F."/>
            <person name="Arias F."/>
            <person name="Lara F."/>
            <person name="Weissenberger G."/>
            <person name="Kamau G."/>
            <person name="Han H."/>
            <person name="Shen H."/>
            <person name="Dinh H."/>
            <person name="Khalil I."/>
            <person name="Jones J."/>
            <person name="Shafer J."/>
            <person name="Jayaseelan J."/>
            <person name="Quiroz J."/>
            <person name="Blankenburg K."/>
            <person name="Nguyen L."/>
            <person name="Jackson L."/>
            <person name="Francisco L."/>
            <person name="Tang L.-Y."/>
            <person name="Pu L.-L."/>
            <person name="Perales L."/>
            <person name="Lorensuhewa L."/>
            <person name="Munidasa M."/>
            <person name="Coyle M."/>
            <person name="Taylor M."/>
            <person name="Puazo M."/>
            <person name="Firestine M."/>
            <person name="Scheel M."/>
            <person name="Javaid M."/>
            <person name="Wang M."/>
            <person name="Li M."/>
            <person name="Tabassum N."/>
            <person name="Saada N."/>
            <person name="Osuji N."/>
            <person name="Aqrawi P."/>
            <person name="Fu Q."/>
            <person name="Thornton R."/>
            <person name="Raj R."/>
            <person name="Goodspeed R."/>
            <person name="Mata R."/>
            <person name="Najjar R."/>
            <person name="Gubbala S."/>
            <person name="Lee S."/>
            <person name="Denson S."/>
            <person name="Patil S."/>
            <person name="Macmil S."/>
            <person name="Qi S."/>
            <person name="Matskevitch T."/>
            <person name="Palculict T."/>
            <person name="Mathew T."/>
            <person name="Vee V."/>
            <person name="Velamala V."/>
            <person name="Korchina V."/>
            <person name="Cai W."/>
            <person name="Liu W."/>
            <person name="Dai W."/>
            <person name="Zou X."/>
            <person name="Zhu Y."/>
            <person name="Zhang Y."/>
            <person name="Wu Y.-Q."/>
            <person name="Xin Y."/>
            <person name="Nazarath L."/>
            <person name="Kovar C."/>
            <person name="Han Y."/>
            <person name="Muzny D."/>
            <person name="Gibbs R."/>
        </authorList>
    </citation>
    <scope>NUCLEOTIDE SEQUENCE [LARGE SCALE GENOMIC DNA]</scope>
    <source>
        <strain evidence="4">Jacobina</strain>
    </source>
</reference>
<organism evidence="3 4">
    <name type="scientific">Lutzomyia longipalpis</name>
    <name type="common">Sand fly</name>
    <dbReference type="NCBI Taxonomy" id="7200"/>
    <lineage>
        <taxon>Eukaryota</taxon>
        <taxon>Metazoa</taxon>
        <taxon>Ecdysozoa</taxon>
        <taxon>Arthropoda</taxon>
        <taxon>Hexapoda</taxon>
        <taxon>Insecta</taxon>
        <taxon>Pterygota</taxon>
        <taxon>Neoptera</taxon>
        <taxon>Endopterygota</taxon>
        <taxon>Diptera</taxon>
        <taxon>Nematocera</taxon>
        <taxon>Psychodoidea</taxon>
        <taxon>Psychodidae</taxon>
        <taxon>Lutzomyia</taxon>
        <taxon>Lutzomyia</taxon>
    </lineage>
</organism>
<evidence type="ECO:0000256" key="1">
    <source>
        <dbReference type="SAM" id="MobiDB-lite"/>
    </source>
</evidence>
<feature type="region of interest" description="Disordered" evidence="1">
    <location>
        <begin position="75"/>
        <end position="95"/>
    </location>
</feature>
<dbReference type="VEuPathDB" id="VectorBase:LLONM1_007049"/>
<dbReference type="EMBL" id="GITU01011963">
    <property type="protein sequence ID" value="MBC1180666.1"/>
    <property type="molecule type" value="Transcribed_RNA"/>
</dbReference>
<name>A0A1B0CHC2_LUTLO</name>
<dbReference type="VEuPathDB" id="VectorBase:LLOJ003834"/>
<evidence type="ECO:0000313" key="3">
    <source>
        <dbReference type="EnsemblMetazoa" id="LLOJ003834-PA"/>
    </source>
</evidence>
<protein>
    <submittedName>
        <fullName evidence="2">Putative uracil-dna degrading factor</fullName>
    </submittedName>
</protein>
<feature type="region of interest" description="Disordered" evidence="1">
    <location>
        <begin position="271"/>
        <end position="295"/>
    </location>
</feature>
<reference evidence="2" key="2">
    <citation type="journal article" date="2020" name="BMC">
        <title>Leishmania infection induces a limited differential gene expression in the sand fly midgut.</title>
        <authorList>
            <person name="Coutinho-Abreu I.V."/>
            <person name="Serafim T.D."/>
            <person name="Meneses C."/>
            <person name="Kamhawi S."/>
            <person name="Oliveira F."/>
            <person name="Valenzuela J.G."/>
        </authorList>
    </citation>
    <scope>NUCLEOTIDE SEQUENCE</scope>
    <source>
        <strain evidence="2">Jacobina</strain>
        <tissue evidence="2">Midgut</tissue>
    </source>
</reference>
<dbReference type="AlphaFoldDB" id="A0A1B0CHC2"/>
<dbReference type="Proteomes" id="UP000092461">
    <property type="component" value="Unassembled WGS sequence"/>
</dbReference>
<keyword evidence="4" id="KW-1185">Reference proteome</keyword>
<dbReference type="Gene3D" id="1.20.120.1250">
    <property type="entry name" value="Sulfhydryl oxidase R596, ORFan domain"/>
    <property type="match status" value="1"/>
</dbReference>
<evidence type="ECO:0000313" key="2">
    <source>
        <dbReference type="EMBL" id="MBC1180666.1"/>
    </source>
</evidence>
<evidence type="ECO:0000313" key="4">
    <source>
        <dbReference type="Proteomes" id="UP000092461"/>
    </source>
</evidence>
<sequence length="295" mass="33407">MSSEESGFGFKDKQKALDTLKLLENQDSQYRLLTIRGLLGRAKRVLTLTKAEEKRNNIKEAIEVFENWLEENKSTTSKSKAKSSGGENEEKIDKVPGLGFKDKEAAEKTLKILDNRDADYQKLVLKSLITSSKSVISRTKDKQKVSDIKEGVDILTEYLDSLDTLGQPNMKYLPADIIQNFPKPSDKLAKEFLVTYTETAGGNYKKLRTLFPEDDDSNSWDIVRNKNLSSLQKTIQEKKLSLFNSDGSPTKEHLALISWAYTPKMEKLKQFIEQKNEKNGDSASSDEPSAKKRKV</sequence>
<reference evidence="3" key="3">
    <citation type="submission" date="2020-05" db="UniProtKB">
        <authorList>
            <consortium name="EnsemblMetazoa"/>
        </authorList>
    </citation>
    <scope>IDENTIFICATION</scope>
    <source>
        <strain evidence="3">Jacobina</strain>
    </source>
</reference>
<accession>A0A1B0CHC2</accession>